<sequence length="126" mass="14836">MASKTVLMTALFDQFNSFMSELRDMYPDDPDFPLCITSVRILKATNPSMLAKYIHENTNQYEEKIMARDEKFFLDTDFSEYKEYIADINIFDKLKQYVSSMNESSKDSVWKYCQNIIQLAKVCYSP</sequence>
<reference evidence="1" key="1">
    <citation type="journal article" date="2020" name="Nature">
        <title>Giant virus diversity and host interactions through global metagenomics.</title>
        <authorList>
            <person name="Schulz F."/>
            <person name="Roux S."/>
            <person name="Paez-Espino D."/>
            <person name="Jungbluth S."/>
            <person name="Walsh D.A."/>
            <person name="Denef V.J."/>
            <person name="McMahon K.D."/>
            <person name="Konstantinidis K.T."/>
            <person name="Eloe-Fadrosh E.A."/>
            <person name="Kyrpides N.C."/>
            <person name="Woyke T."/>
        </authorList>
    </citation>
    <scope>NUCLEOTIDE SEQUENCE</scope>
    <source>
        <strain evidence="1">GVMAG-S-1035315-10</strain>
    </source>
</reference>
<evidence type="ECO:0000313" key="1">
    <source>
        <dbReference type="EMBL" id="QHU06513.1"/>
    </source>
</evidence>
<dbReference type="AlphaFoldDB" id="A0A6C0JMB4"/>
<name>A0A6C0JMB4_9ZZZZ</name>
<organism evidence="1">
    <name type="scientific">viral metagenome</name>
    <dbReference type="NCBI Taxonomy" id="1070528"/>
    <lineage>
        <taxon>unclassified sequences</taxon>
        <taxon>metagenomes</taxon>
        <taxon>organismal metagenomes</taxon>
    </lineage>
</organism>
<dbReference type="EMBL" id="MN740656">
    <property type="protein sequence ID" value="QHU06513.1"/>
    <property type="molecule type" value="Genomic_DNA"/>
</dbReference>
<protein>
    <submittedName>
        <fullName evidence="1">Uncharacterized protein</fullName>
    </submittedName>
</protein>
<accession>A0A6C0JMB4</accession>
<proteinExistence type="predicted"/>